<evidence type="ECO:0000313" key="5">
    <source>
        <dbReference type="Proteomes" id="UP000248021"/>
    </source>
</evidence>
<comment type="similarity">
    <text evidence="1">Belongs to the peptidase M81 family.</text>
</comment>
<keyword evidence="1" id="KW-0645">Protease</keyword>
<feature type="domain" description="Microcystin LR degradation protein MlrC N-terminal" evidence="3">
    <location>
        <begin position="9"/>
        <end position="295"/>
    </location>
</feature>
<evidence type="ECO:0000313" key="4">
    <source>
        <dbReference type="EMBL" id="PXW58960.1"/>
    </source>
</evidence>
<dbReference type="GO" id="GO:0006508">
    <property type="term" value="P:proteolysis"/>
    <property type="evidence" value="ECO:0007669"/>
    <property type="project" value="UniProtKB-KW"/>
</dbReference>
<sequence>MTGIGAGKRIAVGCFMQETNTFSPTPTTVADFEAHYLRRGTDVLTGYGTARVEVPGFLSVLTAAGATPVPLLATHAASSGALTRDAFEDILGELLQRLKDAGPLDGILLALHGSMAVEDNGDAEGEILERVRAAHPDLPIGVSLDLHGHITPRMLQPGVFLIGYREYPHIDMYETGVRVAELMMDVLAGRSRPVMALAKRPVLMSPVRCRSDDGPLTTIIAEARRVEKSETGILHASLFPVQPWLDVPDIGFAALVCADGDAAAAQTAADHLADLAWAARGDFEPDLTPIDEAIRIGLTSPGLTVVGDGGDAPTSGAPADDATILKRLLALGADKADRMTYVTLRDAPAVAKAFAAGPGATLTLSVGHSLSAGEPVTITGIVRSLSDGTYVMRDAGAAGLETHQGPTAVIHIGAIRLVLRSLAGFEWDTGVYTAFGLDLRYPALAFAKSPSHFRVSYAPFAARILAGDTPGASACNLRRLKLVNVTRPIYPLDDI</sequence>
<dbReference type="AlphaFoldDB" id="A0A2V3U8C3"/>
<dbReference type="RefSeq" id="WP_110375009.1">
    <property type="nucleotide sequence ID" value="NZ_JAHBRY010000001.1"/>
</dbReference>
<keyword evidence="1" id="KW-0479">Metal-binding</keyword>
<dbReference type="InterPro" id="IPR010799">
    <property type="entry name" value="MlrC_C"/>
</dbReference>
<comment type="function">
    <text evidence="1">Involved in peptidolytic degradation of cyclic heptapeptide hepatotoxin microcystin (MC).</text>
</comment>
<organism evidence="4 5">
    <name type="scientific">Chelatococcus asaccharovorans</name>
    <dbReference type="NCBI Taxonomy" id="28210"/>
    <lineage>
        <taxon>Bacteria</taxon>
        <taxon>Pseudomonadati</taxon>
        <taxon>Pseudomonadota</taxon>
        <taxon>Alphaproteobacteria</taxon>
        <taxon>Hyphomicrobiales</taxon>
        <taxon>Chelatococcaceae</taxon>
        <taxon>Chelatococcus</taxon>
    </lineage>
</organism>
<dbReference type="PIRSF" id="PIRSF012702">
    <property type="entry name" value="UCP012702"/>
    <property type="match status" value="1"/>
</dbReference>
<proteinExistence type="inferred from homology"/>
<keyword evidence="5" id="KW-1185">Reference proteome</keyword>
<dbReference type="Proteomes" id="UP000248021">
    <property type="component" value="Unassembled WGS sequence"/>
</dbReference>
<accession>A0A2V3U8C3</accession>
<feature type="domain" description="Microcystin LR degradation protein MlrC C-terminal" evidence="2">
    <location>
        <begin position="307"/>
        <end position="481"/>
    </location>
</feature>
<evidence type="ECO:0000256" key="1">
    <source>
        <dbReference type="PIRNR" id="PIRNR012702"/>
    </source>
</evidence>
<dbReference type="OrthoDB" id="9782658at2"/>
<keyword evidence="1" id="KW-0378">Hydrolase</keyword>
<protein>
    <recommendedName>
        <fullName evidence="1">Microcystinase C</fullName>
        <shortName evidence="1">MlrC</shortName>
    </recommendedName>
</protein>
<evidence type="ECO:0000259" key="2">
    <source>
        <dbReference type="Pfam" id="PF07171"/>
    </source>
</evidence>
<keyword evidence="1" id="KW-0482">Metalloprotease</keyword>
<comment type="cofactor">
    <cofactor evidence="1">
        <name>Zn(2+)</name>
        <dbReference type="ChEBI" id="CHEBI:29105"/>
    </cofactor>
    <text evidence="1">Binds 1 zinc ion per subunit.</text>
</comment>
<name>A0A2V3U8C3_9HYPH</name>
<dbReference type="EMBL" id="QJJK01000005">
    <property type="protein sequence ID" value="PXW58960.1"/>
    <property type="molecule type" value="Genomic_DNA"/>
</dbReference>
<evidence type="ECO:0000259" key="3">
    <source>
        <dbReference type="Pfam" id="PF07364"/>
    </source>
</evidence>
<dbReference type="GO" id="GO:0008237">
    <property type="term" value="F:metallopeptidase activity"/>
    <property type="evidence" value="ECO:0007669"/>
    <property type="project" value="UniProtKB-KW"/>
</dbReference>
<comment type="caution">
    <text evidence="4">The sequence shown here is derived from an EMBL/GenBank/DDBJ whole genome shotgun (WGS) entry which is preliminary data.</text>
</comment>
<reference evidence="4 5" key="1">
    <citation type="submission" date="2018-05" db="EMBL/GenBank/DDBJ databases">
        <title>Genomic Encyclopedia of Type Strains, Phase IV (KMG-IV): sequencing the most valuable type-strain genomes for metagenomic binning, comparative biology and taxonomic classification.</title>
        <authorList>
            <person name="Goeker M."/>
        </authorList>
    </citation>
    <scope>NUCLEOTIDE SEQUENCE [LARGE SCALE GENOMIC DNA]</scope>
    <source>
        <strain evidence="4 5">DSM 6462</strain>
    </source>
</reference>
<dbReference type="InterPro" id="IPR009197">
    <property type="entry name" value="MlrC"/>
</dbReference>
<dbReference type="Pfam" id="PF07171">
    <property type="entry name" value="MlrC_C"/>
    <property type="match status" value="1"/>
</dbReference>
<dbReference type="Pfam" id="PF07364">
    <property type="entry name" value="DUF1485"/>
    <property type="match status" value="1"/>
</dbReference>
<gene>
    <name evidence="4" type="ORF">C7450_105309</name>
</gene>
<dbReference type="InterPro" id="IPR015995">
    <property type="entry name" value="MlrC_N"/>
</dbReference>
<dbReference type="GO" id="GO:0046872">
    <property type="term" value="F:metal ion binding"/>
    <property type="evidence" value="ECO:0007669"/>
    <property type="project" value="UniProtKB-KW"/>
</dbReference>